<evidence type="ECO:0000259" key="11">
    <source>
        <dbReference type="Pfam" id="PF21193"/>
    </source>
</evidence>
<evidence type="ECO:0000256" key="7">
    <source>
        <dbReference type="RuleBase" id="RU364108"/>
    </source>
</evidence>
<evidence type="ECO:0000256" key="1">
    <source>
        <dbReference type="ARBA" id="ARBA00009794"/>
    </source>
</evidence>
<sequence length="612" mass="71268">MEAANSMTVYVPTSLEIEPETDMQQDNSDMDFDRSQITVRCCLCGTITPRTAENSNNICAECMRINSDITEGITKQIILYRCRTCLRYNGPPWIHYERESPQLLTMLLKKVKGLKSVKLLDANFVYTEEHSKRIKIRITIQKEVDGGSVLQTNLIVEYVENNQQCEECQKSFTPHIWTAVVQVRQKVDHKRTFLYLEQLILKNKTHDKCIKVSEKDDGLDFYFKNKSGASSLKNFITSKIPIKFKVAKKLISHDVHTSNYNYKYTILCDIAPICRDDLCVIPKKLSNLLGGIGPLVLCYKVSQHIHIVDVMTMETQQIDSTLYYQHVFQGFMSKNQLTEFIVIDIDSPEFDPNETKAIRRENFRCVQVELKRASDLDNPDKGSNDTYLVNTHLGEVLNYNDSVLCYDLANANLGESIENGKKDVPDVVPVKKYYPRFRRKNRKRYWKLDRIPMQDETGLEEEDMEEEAKTKTKSRKKSKKSKKKSKQETDRDREFEEFLQQLEEDPELRQNINLYPDRGIMSDLESKFSMMNLEEKKKEIADANKLIKKKKIVKAKRKTEKGKELHKEAQINKAKVKMYMKAIKEDDESDLEEDFPVVQMTELLDNLKLEDD</sequence>
<comment type="subcellular location">
    <subcellularLocation>
        <location evidence="7">Cytoplasm</location>
    </subcellularLocation>
    <subcellularLocation>
        <location evidence="7">Nucleus</location>
    </subcellularLocation>
</comment>
<evidence type="ECO:0000259" key="10">
    <source>
        <dbReference type="Pfam" id="PF21192"/>
    </source>
</evidence>
<comment type="function">
    <text evidence="7">Acts as an adapter for the XPO1/CRM1-mediated export of the 60S ribosomal subunit.</text>
</comment>
<dbReference type="GO" id="GO:0043023">
    <property type="term" value="F:ribosomal large subunit binding"/>
    <property type="evidence" value="ECO:0007669"/>
    <property type="project" value="InterPro"/>
</dbReference>
<protein>
    <recommendedName>
        <fullName evidence="2 7">60S ribosomal export protein NMD3</fullName>
    </recommendedName>
</protein>
<dbReference type="InterPro" id="IPR048899">
    <property type="entry name" value="NMD_SH3"/>
</dbReference>
<dbReference type="Pfam" id="PF04981">
    <property type="entry name" value="NMD3"/>
    <property type="match status" value="1"/>
</dbReference>
<keyword evidence="6 7" id="KW-0539">Nucleus</keyword>
<feature type="region of interest" description="Disordered" evidence="8">
    <location>
        <begin position="457"/>
        <end position="495"/>
    </location>
</feature>
<feature type="domain" description="60S ribosomal export protein NMD3 OB-fold" evidence="10">
    <location>
        <begin position="337"/>
        <end position="432"/>
    </location>
</feature>
<evidence type="ECO:0000313" key="14">
    <source>
        <dbReference type="Proteomes" id="UP001295684"/>
    </source>
</evidence>
<dbReference type="PANTHER" id="PTHR12746:SF2">
    <property type="entry name" value="60S RIBOSOMAL EXPORT PROTEIN NMD3"/>
    <property type="match status" value="1"/>
</dbReference>
<feature type="domain" description="60S ribosomal export protein NMD3 SH3" evidence="11">
    <location>
        <begin position="273"/>
        <end position="319"/>
    </location>
</feature>
<evidence type="ECO:0000259" key="9">
    <source>
        <dbReference type="Pfam" id="PF04981"/>
    </source>
</evidence>
<gene>
    <name evidence="12" type="ORF">ECRA1380_LOCUS8314</name>
    <name evidence="13" type="ORF">ECRASSUSDP1_LOCUS3590</name>
</gene>
<dbReference type="EMBL" id="HBIK01017606">
    <property type="protein sequence ID" value="CAE0383352.1"/>
    <property type="molecule type" value="Transcribed_RNA"/>
</dbReference>
<keyword evidence="14" id="KW-1185">Reference proteome</keyword>
<dbReference type="EMBL" id="CAMPGE010003432">
    <property type="protein sequence ID" value="CAI2362268.1"/>
    <property type="molecule type" value="Genomic_DNA"/>
</dbReference>
<feature type="compositionally biased region" description="Basic and acidic residues" evidence="8">
    <location>
        <begin position="486"/>
        <end position="495"/>
    </location>
</feature>
<keyword evidence="3 7" id="KW-0813">Transport</keyword>
<keyword evidence="5 7" id="KW-0653">Protein transport</keyword>
<dbReference type="GO" id="GO:0015031">
    <property type="term" value="P:protein transport"/>
    <property type="evidence" value="ECO:0007669"/>
    <property type="project" value="UniProtKB-KW"/>
</dbReference>
<dbReference type="GO" id="GO:0005737">
    <property type="term" value="C:cytoplasm"/>
    <property type="evidence" value="ECO:0007669"/>
    <property type="project" value="UniProtKB-SubCell"/>
</dbReference>
<name>A0A7S3NWY0_EUPCR</name>
<evidence type="ECO:0000256" key="2">
    <source>
        <dbReference type="ARBA" id="ARBA00017035"/>
    </source>
</evidence>
<dbReference type="GO" id="GO:0000055">
    <property type="term" value="P:ribosomal large subunit export from nucleus"/>
    <property type="evidence" value="ECO:0007669"/>
    <property type="project" value="TreeGrafter"/>
</dbReference>
<feature type="compositionally biased region" description="Basic residues" evidence="8">
    <location>
        <begin position="471"/>
        <end position="485"/>
    </location>
</feature>
<evidence type="ECO:0000256" key="5">
    <source>
        <dbReference type="ARBA" id="ARBA00022927"/>
    </source>
</evidence>
<feature type="compositionally biased region" description="Acidic residues" evidence="8">
    <location>
        <begin position="457"/>
        <end position="466"/>
    </location>
</feature>
<evidence type="ECO:0000313" key="12">
    <source>
        <dbReference type="EMBL" id="CAE0383352.1"/>
    </source>
</evidence>
<evidence type="ECO:0000256" key="4">
    <source>
        <dbReference type="ARBA" id="ARBA00022490"/>
    </source>
</evidence>
<keyword evidence="4 7" id="KW-0963">Cytoplasm</keyword>
<dbReference type="OrthoDB" id="203821at2759"/>
<reference evidence="12" key="1">
    <citation type="submission" date="2021-01" db="EMBL/GenBank/DDBJ databases">
        <authorList>
            <person name="Corre E."/>
            <person name="Pelletier E."/>
            <person name="Niang G."/>
            <person name="Scheremetjew M."/>
            <person name="Finn R."/>
            <person name="Kale V."/>
            <person name="Holt S."/>
            <person name="Cochrane G."/>
            <person name="Meng A."/>
            <person name="Brown T."/>
            <person name="Cohen L."/>
        </authorList>
    </citation>
    <scope>NUCLEOTIDE SEQUENCE</scope>
    <source>
        <strain evidence="12">CT5</strain>
    </source>
</reference>
<dbReference type="Pfam" id="PF21193">
    <property type="entry name" value="NMD_SH3"/>
    <property type="match status" value="1"/>
</dbReference>
<reference evidence="13" key="2">
    <citation type="submission" date="2023-07" db="EMBL/GenBank/DDBJ databases">
        <authorList>
            <consortium name="AG Swart"/>
            <person name="Singh M."/>
            <person name="Singh A."/>
            <person name="Seah K."/>
            <person name="Emmerich C."/>
        </authorList>
    </citation>
    <scope>NUCLEOTIDE SEQUENCE</scope>
    <source>
        <strain evidence="13">DP1</strain>
    </source>
</reference>
<feature type="domain" description="Nmd3 N-terminal" evidence="9">
    <location>
        <begin position="41"/>
        <end position="270"/>
    </location>
</feature>
<dbReference type="GO" id="GO:0005634">
    <property type="term" value="C:nucleus"/>
    <property type="evidence" value="ECO:0007669"/>
    <property type="project" value="UniProtKB-SubCell"/>
</dbReference>
<dbReference type="InterPro" id="IPR039768">
    <property type="entry name" value="Nmd3"/>
</dbReference>
<proteinExistence type="inferred from homology"/>
<comment type="similarity">
    <text evidence="1 7">Belongs to the NMD3 family.</text>
</comment>
<accession>A0A7S3NWY0</accession>
<dbReference type="AlphaFoldDB" id="A0A7S3NWY0"/>
<dbReference type="InterPro" id="IPR048898">
    <property type="entry name" value="OB_NMD3"/>
</dbReference>
<dbReference type="Pfam" id="PF21192">
    <property type="entry name" value="OB_NMD3"/>
    <property type="match status" value="1"/>
</dbReference>
<evidence type="ECO:0000313" key="13">
    <source>
        <dbReference type="EMBL" id="CAI2362268.1"/>
    </source>
</evidence>
<organism evidence="12">
    <name type="scientific">Euplotes crassus</name>
    <dbReference type="NCBI Taxonomy" id="5936"/>
    <lineage>
        <taxon>Eukaryota</taxon>
        <taxon>Sar</taxon>
        <taxon>Alveolata</taxon>
        <taxon>Ciliophora</taxon>
        <taxon>Intramacronucleata</taxon>
        <taxon>Spirotrichea</taxon>
        <taxon>Hypotrichia</taxon>
        <taxon>Euplotida</taxon>
        <taxon>Euplotidae</taxon>
        <taxon>Moneuplotes</taxon>
    </lineage>
</organism>
<dbReference type="PANTHER" id="PTHR12746">
    <property type="entry name" value="NONSENSE-MEDIATED MRNA DECAY PROTEIN 3"/>
    <property type="match status" value="1"/>
</dbReference>
<dbReference type="Proteomes" id="UP001295684">
    <property type="component" value="Unassembled WGS sequence"/>
</dbReference>
<dbReference type="InterPro" id="IPR007064">
    <property type="entry name" value="Nmd3_N"/>
</dbReference>
<evidence type="ECO:0000256" key="6">
    <source>
        <dbReference type="ARBA" id="ARBA00023242"/>
    </source>
</evidence>
<evidence type="ECO:0000256" key="8">
    <source>
        <dbReference type="SAM" id="MobiDB-lite"/>
    </source>
</evidence>
<evidence type="ECO:0000256" key="3">
    <source>
        <dbReference type="ARBA" id="ARBA00022448"/>
    </source>
</evidence>